<sequence>MQQTTRKYMKVSVDMHNKLHKQLQEGTITIKEVVQLGISHSNAYHIKNYSADTVEPTSGRKSQLTNKIRRILILKVNQGFIKSNKEAQQYLKSKYNLNLDVSTVRKVLGQQKNFRGFKKAVGPNPLSWSRIFSQKQYNDVYKFVDGIIQAQQQKLHLW</sequence>
<dbReference type="AlphaFoldDB" id="A0AA86N9U4"/>
<proteinExistence type="predicted"/>
<name>A0AA86N9U4_9EUKA</name>
<dbReference type="Proteomes" id="UP001642409">
    <property type="component" value="Unassembled WGS sequence"/>
</dbReference>
<evidence type="ECO:0000313" key="1">
    <source>
        <dbReference type="EMBL" id="CAI9915677.1"/>
    </source>
</evidence>
<dbReference type="EMBL" id="CAXDID020000119">
    <property type="protein sequence ID" value="CAL6031417.1"/>
    <property type="molecule type" value="Genomic_DNA"/>
</dbReference>
<protein>
    <submittedName>
        <fullName evidence="2">Hypothetical_protein</fullName>
    </submittedName>
</protein>
<reference evidence="2 3" key="2">
    <citation type="submission" date="2024-07" db="EMBL/GenBank/DDBJ databases">
        <authorList>
            <person name="Akdeniz Z."/>
        </authorList>
    </citation>
    <scope>NUCLEOTIDE SEQUENCE [LARGE SCALE GENOMIC DNA]</scope>
</reference>
<evidence type="ECO:0000313" key="3">
    <source>
        <dbReference type="Proteomes" id="UP001642409"/>
    </source>
</evidence>
<gene>
    <name evidence="1" type="ORF">HINF_LOCUS3322</name>
    <name evidence="2" type="ORF">HINF_LOCUS33997</name>
</gene>
<dbReference type="EMBL" id="CATOUU010000075">
    <property type="protein sequence ID" value="CAI9915677.1"/>
    <property type="molecule type" value="Genomic_DNA"/>
</dbReference>
<comment type="caution">
    <text evidence="1">The sequence shown here is derived from an EMBL/GenBank/DDBJ whole genome shotgun (WGS) entry which is preliminary data.</text>
</comment>
<evidence type="ECO:0000313" key="2">
    <source>
        <dbReference type="EMBL" id="CAL6031417.1"/>
    </source>
</evidence>
<accession>A0AA86N9U4</accession>
<keyword evidence="3" id="KW-1185">Reference proteome</keyword>
<organism evidence="1">
    <name type="scientific">Hexamita inflata</name>
    <dbReference type="NCBI Taxonomy" id="28002"/>
    <lineage>
        <taxon>Eukaryota</taxon>
        <taxon>Metamonada</taxon>
        <taxon>Diplomonadida</taxon>
        <taxon>Hexamitidae</taxon>
        <taxon>Hexamitinae</taxon>
        <taxon>Hexamita</taxon>
    </lineage>
</organism>
<reference evidence="1" key="1">
    <citation type="submission" date="2023-06" db="EMBL/GenBank/DDBJ databases">
        <authorList>
            <person name="Kurt Z."/>
        </authorList>
    </citation>
    <scope>NUCLEOTIDE SEQUENCE</scope>
</reference>